<keyword evidence="7" id="KW-0560">Oxidoreductase</keyword>
<evidence type="ECO:0000256" key="8">
    <source>
        <dbReference type="ARBA" id="ARBA00023008"/>
    </source>
</evidence>
<keyword evidence="6" id="KW-0677">Repeat</keyword>
<feature type="binding site" description="type 1 copper site" evidence="10">
    <location>
        <position position="232"/>
    </location>
    <ligand>
        <name>Cu cation</name>
        <dbReference type="ChEBI" id="CHEBI:23378"/>
        <label>1</label>
    </ligand>
</feature>
<evidence type="ECO:0000256" key="1">
    <source>
        <dbReference type="ARBA" id="ARBA00001960"/>
    </source>
</evidence>
<feature type="binding site" description="type 1 copper site" evidence="10">
    <location>
        <position position="426"/>
    </location>
    <ligand>
        <name>Cu cation</name>
        <dbReference type="ChEBI" id="CHEBI:23378"/>
        <label>1</label>
    </ligand>
</feature>
<evidence type="ECO:0000259" key="11">
    <source>
        <dbReference type="Pfam" id="PF07731"/>
    </source>
</evidence>
<dbReference type="InterPro" id="IPR011707">
    <property type="entry name" value="Cu-oxidase-like_N"/>
</dbReference>
<dbReference type="Gene3D" id="2.60.40.420">
    <property type="entry name" value="Cupredoxins - blue copper proteins"/>
    <property type="match status" value="2"/>
</dbReference>
<name>A0A1H8ZRY7_9EURY</name>
<accession>A0A1H8ZRY7</accession>
<evidence type="ECO:0000256" key="7">
    <source>
        <dbReference type="ARBA" id="ARBA00023002"/>
    </source>
</evidence>
<dbReference type="CDD" id="cd11024">
    <property type="entry name" value="CuRO_1_2DMCO_NIR_like"/>
    <property type="match status" value="1"/>
</dbReference>
<evidence type="ECO:0000259" key="12">
    <source>
        <dbReference type="Pfam" id="PF07732"/>
    </source>
</evidence>
<comment type="catalytic activity">
    <reaction evidence="9">
        <text>nitric oxide + Fe(III)-[cytochrome c] + H2O = Fe(II)-[cytochrome c] + nitrite + 2 H(+)</text>
        <dbReference type="Rhea" id="RHEA:15233"/>
        <dbReference type="Rhea" id="RHEA-COMP:10350"/>
        <dbReference type="Rhea" id="RHEA-COMP:14399"/>
        <dbReference type="ChEBI" id="CHEBI:15377"/>
        <dbReference type="ChEBI" id="CHEBI:15378"/>
        <dbReference type="ChEBI" id="CHEBI:16301"/>
        <dbReference type="ChEBI" id="CHEBI:16480"/>
        <dbReference type="ChEBI" id="CHEBI:29033"/>
        <dbReference type="ChEBI" id="CHEBI:29034"/>
        <dbReference type="EC" id="1.7.2.1"/>
    </reaction>
</comment>
<feature type="binding site" description="type 1 copper site" evidence="10">
    <location>
        <position position="241"/>
    </location>
    <ligand>
        <name>Cu cation</name>
        <dbReference type="ChEBI" id="CHEBI:23378"/>
        <label>1</label>
    </ligand>
</feature>
<dbReference type="InterPro" id="IPR001287">
    <property type="entry name" value="NO2-reductase_Cu"/>
</dbReference>
<dbReference type="InterPro" id="IPR011706">
    <property type="entry name" value="Cu-oxidase_C"/>
</dbReference>
<dbReference type="PRINTS" id="PR00695">
    <property type="entry name" value="CUNO2RDTASE"/>
</dbReference>
<dbReference type="STRING" id="1186196.SAMN04489841_0246"/>
<evidence type="ECO:0000256" key="5">
    <source>
        <dbReference type="ARBA" id="ARBA00022723"/>
    </source>
</evidence>
<dbReference type="InterPro" id="IPR008972">
    <property type="entry name" value="Cupredoxin"/>
</dbReference>
<dbReference type="Pfam" id="PF07731">
    <property type="entry name" value="Cu-oxidase_2"/>
    <property type="match status" value="1"/>
</dbReference>
<dbReference type="InterPro" id="IPR045087">
    <property type="entry name" value="Cu-oxidase_fam"/>
</dbReference>
<keyword evidence="14" id="KW-1185">Reference proteome</keyword>
<reference evidence="14" key="1">
    <citation type="submission" date="2016-10" db="EMBL/GenBank/DDBJ databases">
        <authorList>
            <person name="Varghese N."/>
            <person name="Submissions S."/>
        </authorList>
    </citation>
    <scope>NUCLEOTIDE SEQUENCE [LARGE SCALE GENOMIC DNA]</scope>
    <source>
        <strain evidence="14">DSM 25055</strain>
    </source>
</reference>
<evidence type="ECO:0000256" key="6">
    <source>
        <dbReference type="ARBA" id="ARBA00022737"/>
    </source>
</evidence>
<evidence type="ECO:0000313" key="14">
    <source>
        <dbReference type="Proteomes" id="UP000199114"/>
    </source>
</evidence>
<gene>
    <name evidence="13" type="ORF">SAMN04489841_0246</name>
</gene>
<evidence type="ECO:0000256" key="9">
    <source>
        <dbReference type="ARBA" id="ARBA00049340"/>
    </source>
</evidence>
<dbReference type="SUPFAM" id="SSF49503">
    <property type="entry name" value="Cupredoxins"/>
    <property type="match status" value="2"/>
</dbReference>
<dbReference type="GO" id="GO:0005507">
    <property type="term" value="F:copper ion binding"/>
    <property type="evidence" value="ECO:0007669"/>
    <property type="project" value="InterPro"/>
</dbReference>
<comment type="cofactor">
    <cofactor evidence="1 10">
        <name>Cu(+)</name>
        <dbReference type="ChEBI" id="CHEBI:49552"/>
    </cofactor>
</comment>
<feature type="binding site" description="type 1 copper site" evidence="10">
    <location>
        <position position="187"/>
    </location>
    <ligand>
        <name>Cu cation</name>
        <dbReference type="ChEBI" id="CHEBI:23378"/>
        <label>1</label>
    </ligand>
</feature>
<dbReference type="Proteomes" id="UP000199114">
    <property type="component" value="Unassembled WGS sequence"/>
</dbReference>
<dbReference type="Pfam" id="PF07732">
    <property type="entry name" value="Cu-oxidase_3"/>
    <property type="match status" value="1"/>
</dbReference>
<comment type="cofactor">
    <cofactor evidence="10">
        <name>Cu(2+)</name>
        <dbReference type="ChEBI" id="CHEBI:29036"/>
    </cofactor>
</comment>
<dbReference type="GO" id="GO:0050421">
    <property type="term" value="F:nitrite reductase (NO-forming) activity"/>
    <property type="evidence" value="ECO:0007669"/>
    <property type="project" value="UniProtKB-EC"/>
</dbReference>
<proteinExistence type="predicted"/>
<protein>
    <recommendedName>
        <fullName evidence="4">Copper-containing nitrite reductase</fullName>
        <ecNumber evidence="3">1.7.2.1</ecNumber>
    </recommendedName>
</protein>
<evidence type="ECO:0000256" key="2">
    <source>
        <dbReference type="ARBA" id="ARBA00011233"/>
    </source>
</evidence>
<feature type="domain" description="Plastocyanin-like" evidence="11">
    <location>
        <begin position="332"/>
        <end position="440"/>
    </location>
</feature>
<feature type="binding site" description="type 1 copper site" evidence="10">
    <location>
        <position position="192"/>
    </location>
    <ligand>
        <name>Cu cation</name>
        <dbReference type="ChEBI" id="CHEBI:23378"/>
        <label>1</label>
    </ligand>
</feature>
<dbReference type="EMBL" id="FOFD01000001">
    <property type="protein sequence ID" value="SEP67182.1"/>
    <property type="molecule type" value="Genomic_DNA"/>
</dbReference>
<dbReference type="EC" id="1.7.2.1" evidence="3"/>
<comment type="subunit">
    <text evidence="2">Homotrimer.</text>
</comment>
<feature type="domain" description="Plastocyanin-like" evidence="12">
    <location>
        <begin position="143"/>
        <end position="255"/>
    </location>
</feature>
<dbReference type="AlphaFoldDB" id="A0A1H8ZRY7"/>
<dbReference type="PANTHER" id="PTHR11709:SF394">
    <property type="entry name" value="FI03373P-RELATED"/>
    <property type="match status" value="1"/>
</dbReference>
<organism evidence="13 14">
    <name type="scientific">Natrinema salaciae</name>
    <dbReference type="NCBI Taxonomy" id="1186196"/>
    <lineage>
        <taxon>Archaea</taxon>
        <taxon>Methanobacteriati</taxon>
        <taxon>Methanobacteriota</taxon>
        <taxon>Stenosarchaea group</taxon>
        <taxon>Halobacteria</taxon>
        <taxon>Halobacteriales</taxon>
        <taxon>Natrialbaceae</taxon>
        <taxon>Natrinema</taxon>
    </lineage>
</organism>
<keyword evidence="8 10" id="KW-0186">Copper</keyword>
<evidence type="ECO:0000256" key="3">
    <source>
        <dbReference type="ARBA" id="ARBA00011882"/>
    </source>
</evidence>
<evidence type="ECO:0000313" key="13">
    <source>
        <dbReference type="EMBL" id="SEP67182.1"/>
    </source>
</evidence>
<dbReference type="PANTHER" id="PTHR11709">
    <property type="entry name" value="MULTI-COPPER OXIDASE"/>
    <property type="match status" value="1"/>
</dbReference>
<evidence type="ECO:0000256" key="4">
    <source>
        <dbReference type="ARBA" id="ARBA00017290"/>
    </source>
</evidence>
<evidence type="ECO:0000256" key="10">
    <source>
        <dbReference type="PIRSR" id="PIRSR601287-1"/>
    </source>
</evidence>
<sequence>MRQINVVGLLTAEYENPQQDETMPSIEYDSAATVTETLETRLAESLGGDPSVGRRSVLGALGVAGSAAVGLGGTRANASAGHDDEDKHGNFGAVDEYRDLNFDPHEFLTAFNTGTDGQDTVPQDVYQEDGRTVREFELTAVDTTITIAPGLEFEAWAFNGQVPGPTIRAVEGDLIRIKFENRGRHAHTIHPHLKNLNPEMDGIPQNGPGVLETDESFTYEWIAQPAGVHFYHCHSLPLKEHVHRGLYGTFIVDPDPERVRDNPSDYVTDHPSQITDAMVEDVVDEAKTRNHEYAENDAINEMVMVMNSFDTNFDGENEVYAANTRAFAYGVGETDANGNWKPGETKRPIQIDKNERQRVYLVNATEFDFINSFHTHSQFFDYYDHGTTLMPTSKTVDTIIQTQAQRGIVELDYADHQSGLYMFHAHQSEFAELGWMSFFEVV</sequence>
<keyword evidence="5 10" id="KW-0479">Metal-binding</keyword>
<feature type="binding site" description="type 1 copper site" evidence="10">
    <location>
        <position position="233"/>
    </location>
    <ligand>
        <name>Cu cation</name>
        <dbReference type="ChEBI" id="CHEBI:23378"/>
        <label>1</label>
    </ligand>
</feature>